<dbReference type="InterPro" id="IPR027246">
    <property type="entry name" value="Porin_Euk/Tom40"/>
</dbReference>
<dbReference type="GO" id="GO:0005741">
    <property type="term" value="C:mitochondrial outer membrane"/>
    <property type="evidence" value="ECO:0007669"/>
    <property type="project" value="UniProtKB-SubCell"/>
</dbReference>
<dbReference type="PANTHER" id="PTHR11743">
    <property type="entry name" value="VOLTAGE-DEPENDENT ANION-SELECTIVE CHANNEL"/>
    <property type="match status" value="1"/>
</dbReference>
<reference evidence="6 7" key="1">
    <citation type="submission" date="2017-12" db="EMBL/GenBank/DDBJ databases">
        <title>Hemimetabolous genomes reveal molecular basis of termite eusociality.</title>
        <authorList>
            <person name="Harrison M.C."/>
            <person name="Jongepier E."/>
            <person name="Robertson H.M."/>
            <person name="Arning N."/>
            <person name="Bitard-Feildel T."/>
            <person name="Chao H."/>
            <person name="Childers C.P."/>
            <person name="Dinh H."/>
            <person name="Doddapaneni H."/>
            <person name="Dugan S."/>
            <person name="Gowin J."/>
            <person name="Greiner C."/>
            <person name="Han Y."/>
            <person name="Hu H."/>
            <person name="Hughes D.S.T."/>
            <person name="Huylmans A.-K."/>
            <person name="Kemena C."/>
            <person name="Kremer L.P.M."/>
            <person name="Lee S.L."/>
            <person name="Lopez-Ezquerra A."/>
            <person name="Mallet L."/>
            <person name="Monroy-Kuhn J.M."/>
            <person name="Moser A."/>
            <person name="Murali S.C."/>
            <person name="Muzny D.M."/>
            <person name="Otani S."/>
            <person name="Piulachs M.-D."/>
            <person name="Poelchau M."/>
            <person name="Qu J."/>
            <person name="Schaub F."/>
            <person name="Wada-Katsumata A."/>
            <person name="Worley K.C."/>
            <person name="Xie Q."/>
            <person name="Ylla G."/>
            <person name="Poulsen M."/>
            <person name="Gibbs R.A."/>
            <person name="Schal C."/>
            <person name="Richards S."/>
            <person name="Belles X."/>
            <person name="Korb J."/>
            <person name="Bornberg-Bauer E."/>
        </authorList>
    </citation>
    <scope>NUCLEOTIDE SEQUENCE [LARGE SCALE GENOMIC DNA]</scope>
    <source>
        <tissue evidence="6">Whole body</tissue>
    </source>
</reference>
<keyword evidence="3" id="KW-0812">Transmembrane</keyword>
<evidence type="ECO:0000313" key="6">
    <source>
        <dbReference type="EMBL" id="PNF27760.1"/>
    </source>
</evidence>
<dbReference type="InParanoid" id="A0A2J7QGP7"/>
<dbReference type="STRING" id="105785.A0A2J7QGP7"/>
<dbReference type="Proteomes" id="UP000235965">
    <property type="component" value="Unassembled WGS sequence"/>
</dbReference>
<evidence type="ECO:0000313" key="7">
    <source>
        <dbReference type="Proteomes" id="UP000235965"/>
    </source>
</evidence>
<dbReference type="AlphaFoldDB" id="A0A2J7QGP7"/>
<evidence type="ECO:0000256" key="1">
    <source>
        <dbReference type="ARBA" id="ARBA00004294"/>
    </source>
</evidence>
<comment type="subcellular location">
    <subcellularLocation>
        <location evidence="1">Mitochondrion outer membrane</location>
    </subcellularLocation>
</comment>
<evidence type="ECO:0000256" key="3">
    <source>
        <dbReference type="ARBA" id="ARBA00022452"/>
    </source>
</evidence>
<dbReference type="InterPro" id="IPR023614">
    <property type="entry name" value="Porin_dom_sf"/>
</dbReference>
<comment type="caution">
    <text evidence="6">The sequence shown here is derived from an EMBL/GenBank/DDBJ whole genome shotgun (WGS) entry which is preliminary data.</text>
</comment>
<dbReference type="GO" id="GO:0015288">
    <property type="term" value="F:porin activity"/>
    <property type="evidence" value="ECO:0007669"/>
    <property type="project" value="UniProtKB-KW"/>
</dbReference>
<evidence type="ECO:0008006" key="8">
    <source>
        <dbReference type="Google" id="ProtNLM"/>
    </source>
</evidence>
<dbReference type="OrthoDB" id="7827681at2759"/>
<dbReference type="GO" id="GO:0046930">
    <property type="term" value="C:pore complex"/>
    <property type="evidence" value="ECO:0007669"/>
    <property type="project" value="UniProtKB-KW"/>
</dbReference>
<evidence type="ECO:0000256" key="5">
    <source>
        <dbReference type="ARBA" id="ARBA00023114"/>
    </source>
</evidence>
<organism evidence="6 7">
    <name type="scientific">Cryptotermes secundus</name>
    <dbReference type="NCBI Taxonomy" id="105785"/>
    <lineage>
        <taxon>Eukaryota</taxon>
        <taxon>Metazoa</taxon>
        <taxon>Ecdysozoa</taxon>
        <taxon>Arthropoda</taxon>
        <taxon>Hexapoda</taxon>
        <taxon>Insecta</taxon>
        <taxon>Pterygota</taxon>
        <taxon>Neoptera</taxon>
        <taxon>Polyneoptera</taxon>
        <taxon>Dictyoptera</taxon>
        <taxon>Blattodea</taxon>
        <taxon>Blattoidea</taxon>
        <taxon>Termitoidae</taxon>
        <taxon>Kalotermitidae</taxon>
        <taxon>Cryptotermitinae</taxon>
        <taxon>Cryptotermes</taxon>
    </lineage>
</organism>
<keyword evidence="5" id="KW-0406">Ion transport</keyword>
<keyword evidence="5" id="KW-0626">Porin</keyword>
<keyword evidence="3" id="KW-0472">Membrane</keyword>
<keyword evidence="5" id="KW-0813">Transport</keyword>
<protein>
    <recommendedName>
        <fullName evidence="8">Voltage-dependent anion-selective channel protein 3</fullName>
    </recommendedName>
</protein>
<comment type="similarity">
    <text evidence="2">Belongs to the eukaryotic mitochondrial porin family.</text>
</comment>
<dbReference type="Pfam" id="PF01459">
    <property type="entry name" value="Porin_3"/>
    <property type="match status" value="1"/>
</dbReference>
<dbReference type="InterPro" id="IPR001925">
    <property type="entry name" value="Porin_Euk"/>
</dbReference>
<accession>A0A2J7QGP7</accession>
<keyword evidence="4" id="KW-1000">Mitochondrion outer membrane</keyword>
<dbReference type="PANTHER" id="PTHR11743:SF70">
    <property type="entry name" value="GH26960P-RELATED"/>
    <property type="match status" value="1"/>
</dbReference>
<evidence type="ECO:0000256" key="2">
    <source>
        <dbReference type="ARBA" id="ARBA00007780"/>
    </source>
</evidence>
<dbReference type="GO" id="GO:0008308">
    <property type="term" value="F:voltage-gated monoatomic anion channel activity"/>
    <property type="evidence" value="ECO:0007669"/>
    <property type="project" value="InterPro"/>
</dbReference>
<proteinExistence type="inferred from homology"/>
<keyword evidence="4" id="KW-0496">Mitochondrion</keyword>
<dbReference type="EMBL" id="NEVH01014361">
    <property type="protein sequence ID" value="PNF27760.1"/>
    <property type="molecule type" value="Genomic_DNA"/>
</dbReference>
<keyword evidence="3" id="KW-1134">Transmembrane beta strand</keyword>
<evidence type="ECO:0000256" key="4">
    <source>
        <dbReference type="ARBA" id="ARBA00022787"/>
    </source>
</evidence>
<keyword evidence="7" id="KW-1185">Reference proteome</keyword>
<gene>
    <name evidence="6" type="ORF">B7P43_G12804</name>
</gene>
<sequence length="95" mass="10498">MKIKDNYAIVCFAVYLTAHNIYKAIMSPPPYSDLGKNARDVFNKGYHFGLLKLDCKTKTSSGVEFSSGGSSNQDTGKVFGSLETKYKVPDYGMLQ</sequence>
<dbReference type="Gene3D" id="2.40.160.10">
    <property type="entry name" value="Porin"/>
    <property type="match status" value="1"/>
</dbReference>
<name>A0A2J7QGP7_9NEOP</name>